<dbReference type="AlphaFoldDB" id="X0Q259"/>
<gene>
    <name evidence="1" type="ORF">RW1_016_01220</name>
</gene>
<sequence>MCRDPVGLATWLRRRAERDGDRTALSFAGKTLSFTELQLSDRGKAEGRNTHASELRASNVNWMLAVNYNAEHAALTSAPLYAGTLLDDIERYRVT</sequence>
<accession>X0Q259</accession>
<dbReference type="OrthoDB" id="151443at85025"/>
<name>X0Q259_RHOWR</name>
<evidence type="ECO:0000313" key="1">
    <source>
        <dbReference type="EMBL" id="GAF45027.1"/>
    </source>
</evidence>
<comment type="caution">
    <text evidence="1">The sequence shown here is derived from an EMBL/GenBank/DDBJ whole genome shotgun (WGS) entry which is preliminary data.</text>
</comment>
<dbReference type="RefSeq" id="WP_052033067.1">
    <property type="nucleotide sequence ID" value="NZ_BAWF01000016.1"/>
</dbReference>
<reference evidence="1 2" key="1">
    <citation type="submission" date="2014-02" db="EMBL/GenBank/DDBJ databases">
        <title>Whole genome shotgun sequence of Rhodococcus wratislaviensis NBRC 100605.</title>
        <authorList>
            <person name="Hosoyama A."/>
            <person name="Tsuchikane K."/>
            <person name="Yoshida I."/>
            <person name="Ohji S."/>
            <person name="Ichikawa N."/>
            <person name="Yamazoe A."/>
            <person name="Fujita N."/>
        </authorList>
    </citation>
    <scope>NUCLEOTIDE SEQUENCE [LARGE SCALE GENOMIC DNA]</scope>
    <source>
        <strain evidence="1 2">NBRC 100605</strain>
    </source>
</reference>
<dbReference type="EMBL" id="BAWF01000016">
    <property type="protein sequence ID" value="GAF45027.1"/>
    <property type="molecule type" value="Genomic_DNA"/>
</dbReference>
<dbReference type="Proteomes" id="UP000019491">
    <property type="component" value="Unassembled WGS sequence"/>
</dbReference>
<protein>
    <submittedName>
        <fullName evidence="1">Uncharacterized protein</fullName>
    </submittedName>
</protein>
<organism evidence="1 2">
    <name type="scientific">Rhodococcus wratislaviensis NBRC 100605</name>
    <dbReference type="NCBI Taxonomy" id="1219028"/>
    <lineage>
        <taxon>Bacteria</taxon>
        <taxon>Bacillati</taxon>
        <taxon>Actinomycetota</taxon>
        <taxon>Actinomycetes</taxon>
        <taxon>Mycobacteriales</taxon>
        <taxon>Nocardiaceae</taxon>
        <taxon>Rhodococcus</taxon>
    </lineage>
</organism>
<proteinExistence type="predicted"/>
<keyword evidence="2" id="KW-1185">Reference proteome</keyword>
<evidence type="ECO:0000313" key="2">
    <source>
        <dbReference type="Proteomes" id="UP000019491"/>
    </source>
</evidence>